<dbReference type="Pfam" id="PF26557">
    <property type="entry name" value="Cullin_AB"/>
    <property type="match status" value="1"/>
</dbReference>
<dbReference type="InterPro" id="IPR019559">
    <property type="entry name" value="Cullin_neddylation_domain"/>
</dbReference>
<dbReference type="PANTHER" id="PTHR11932">
    <property type="entry name" value="CULLIN"/>
    <property type="match status" value="1"/>
</dbReference>
<dbReference type="GO" id="GO:0031625">
    <property type="term" value="F:ubiquitin protein ligase binding"/>
    <property type="evidence" value="ECO:0007669"/>
    <property type="project" value="InterPro"/>
</dbReference>
<evidence type="ECO:0000313" key="8">
    <source>
        <dbReference type="Proteomes" id="UP001162131"/>
    </source>
</evidence>
<evidence type="ECO:0000256" key="3">
    <source>
        <dbReference type="ARBA" id="ARBA00022843"/>
    </source>
</evidence>
<dbReference type="InterPro" id="IPR016158">
    <property type="entry name" value="Cullin_homology"/>
</dbReference>
<dbReference type="SUPFAM" id="SSF74788">
    <property type="entry name" value="Cullin repeat-like"/>
    <property type="match status" value="1"/>
</dbReference>
<dbReference type="Gene3D" id="1.10.10.10">
    <property type="entry name" value="Winged helix-like DNA-binding domain superfamily/Winged helix DNA-binding domain"/>
    <property type="match status" value="1"/>
</dbReference>
<dbReference type="InterPro" id="IPR001373">
    <property type="entry name" value="Cullin_N"/>
</dbReference>
<dbReference type="InterPro" id="IPR045093">
    <property type="entry name" value="Cullin"/>
</dbReference>
<keyword evidence="2" id="KW-1017">Isopeptide bond</keyword>
<dbReference type="Pfam" id="PF00888">
    <property type="entry name" value="Cullin"/>
    <property type="match status" value="1"/>
</dbReference>
<name>A0AAU9JDX2_9CILI</name>
<accession>A0AAU9JDX2</accession>
<dbReference type="InterPro" id="IPR036317">
    <property type="entry name" value="Cullin_homology_sf"/>
</dbReference>
<gene>
    <name evidence="7" type="ORF">BSTOLATCC_MIC37848</name>
</gene>
<organism evidence="7 8">
    <name type="scientific">Blepharisma stoltei</name>
    <dbReference type="NCBI Taxonomy" id="1481888"/>
    <lineage>
        <taxon>Eukaryota</taxon>
        <taxon>Sar</taxon>
        <taxon>Alveolata</taxon>
        <taxon>Ciliophora</taxon>
        <taxon>Postciliodesmatophora</taxon>
        <taxon>Heterotrichea</taxon>
        <taxon>Heterotrichida</taxon>
        <taxon>Blepharismidae</taxon>
        <taxon>Blepharisma</taxon>
    </lineage>
</organism>
<dbReference type="Gene3D" id="3.30.230.130">
    <property type="entry name" value="Cullin, Chain C, Domain 2"/>
    <property type="match status" value="1"/>
</dbReference>
<evidence type="ECO:0000256" key="2">
    <source>
        <dbReference type="ARBA" id="ARBA00022499"/>
    </source>
</evidence>
<evidence type="ECO:0000313" key="7">
    <source>
        <dbReference type="EMBL" id="CAG9325102.1"/>
    </source>
</evidence>
<evidence type="ECO:0000259" key="6">
    <source>
        <dbReference type="PROSITE" id="PS50069"/>
    </source>
</evidence>
<dbReference type="InterPro" id="IPR059120">
    <property type="entry name" value="Cullin-like_AB"/>
</dbReference>
<keyword evidence="3" id="KW-0832">Ubl conjugation</keyword>
<dbReference type="SMART" id="SM00884">
    <property type="entry name" value="Cullin_Nedd8"/>
    <property type="match status" value="1"/>
</dbReference>
<dbReference type="Proteomes" id="UP001162131">
    <property type="component" value="Unassembled WGS sequence"/>
</dbReference>
<dbReference type="GO" id="GO:0006511">
    <property type="term" value="P:ubiquitin-dependent protein catabolic process"/>
    <property type="evidence" value="ECO:0007669"/>
    <property type="project" value="InterPro"/>
</dbReference>
<evidence type="ECO:0000256" key="5">
    <source>
        <dbReference type="RuleBase" id="RU003829"/>
    </source>
</evidence>
<dbReference type="EMBL" id="CAJZBQ010000037">
    <property type="protein sequence ID" value="CAG9325102.1"/>
    <property type="molecule type" value="Genomic_DNA"/>
</dbReference>
<dbReference type="FunFam" id="1.20.1310.10:FF:000001">
    <property type="entry name" value="Cullin 3"/>
    <property type="match status" value="1"/>
</dbReference>
<reference evidence="7" key="1">
    <citation type="submission" date="2021-09" db="EMBL/GenBank/DDBJ databases">
        <authorList>
            <consortium name="AG Swart"/>
            <person name="Singh M."/>
            <person name="Singh A."/>
            <person name="Seah K."/>
            <person name="Emmerich C."/>
        </authorList>
    </citation>
    <scope>NUCLEOTIDE SEQUENCE</scope>
    <source>
        <strain evidence="7">ATCC30299</strain>
    </source>
</reference>
<dbReference type="Gene3D" id="1.20.1310.10">
    <property type="entry name" value="Cullin Repeats"/>
    <property type="match status" value="4"/>
</dbReference>
<dbReference type="FunFam" id="1.20.1310.10:FF:000002">
    <property type="entry name" value="cullin-3 isoform X1"/>
    <property type="match status" value="1"/>
</dbReference>
<comment type="caution">
    <text evidence="7">The sequence shown here is derived from an EMBL/GenBank/DDBJ whole genome shotgun (WGS) entry which is preliminary data.</text>
</comment>
<dbReference type="InterPro" id="IPR036388">
    <property type="entry name" value="WH-like_DNA-bd_sf"/>
</dbReference>
<dbReference type="SMART" id="SM00182">
    <property type="entry name" value="CULLIN"/>
    <property type="match status" value="1"/>
</dbReference>
<evidence type="ECO:0000256" key="1">
    <source>
        <dbReference type="ARBA" id="ARBA00006019"/>
    </source>
</evidence>
<dbReference type="AlphaFoldDB" id="A0AAU9JDX2"/>
<keyword evidence="8" id="KW-1185">Reference proteome</keyword>
<evidence type="ECO:0000256" key="4">
    <source>
        <dbReference type="PROSITE-ProRule" id="PRU00330"/>
    </source>
</evidence>
<dbReference type="SUPFAM" id="SSF75632">
    <property type="entry name" value="Cullin homology domain"/>
    <property type="match status" value="1"/>
</dbReference>
<protein>
    <recommendedName>
        <fullName evidence="6">Cullin family profile domain-containing protein</fullName>
    </recommendedName>
</protein>
<dbReference type="PROSITE" id="PS50069">
    <property type="entry name" value="CULLIN_2"/>
    <property type="match status" value="1"/>
</dbReference>
<dbReference type="InterPro" id="IPR036390">
    <property type="entry name" value="WH_DNA-bd_sf"/>
</dbReference>
<dbReference type="InterPro" id="IPR016159">
    <property type="entry name" value="Cullin_repeat-like_dom_sf"/>
</dbReference>
<dbReference type="SUPFAM" id="SSF46785">
    <property type="entry name" value="Winged helix' DNA-binding domain"/>
    <property type="match status" value="1"/>
</dbReference>
<feature type="domain" description="Cullin family profile" evidence="6">
    <location>
        <begin position="388"/>
        <end position="615"/>
    </location>
</feature>
<sequence>MANAVREGMRSINENLVKNLFTYLETGVFANKTNDAYVRAYGLVLELADQDDNGKVLYDEYIKTIKEYTVKVVKTELSHLKGEPLLTKLAWRWENHKILVYWMRKIFMYLDRYHVKNTQAVPLFQAGLNIFKSDVFDVISEQIRIALVLQIHSEREGIAIDRNRVRECLVCFAQMGLTDSEIVKTHDKADDRDRLLWKGNPKLELYERIFESPFLEDTKLYYASKSAGWMSSLSCPEYLREAKKVLEEEEERADRYLEPTTKPKLLGIIVEEIIVRNAQSLSEMPGTGCVDMFQHDKRDELKMMFAIFKRSENTLQHITSKMGPYIEKRGSAIVSDQQLQQDAIEYTKALLQFKNEIDTLVEYSFDNHSLFQRCRDMAFQNFMNKCAFSAPYIASYCDNEMRRGLKGVSEVETERRLDALIKLFVCLHDRDVFIRNYTRYLAKRLLDGTSISNDAEQTMIAKLKVECGNNIVSKISNMYQDIALSETVMNEFKTQRHKGQPDGIQLSVQVLRSGCWPEQSSEACTLPQEVQGCTRKFTEFYMNKHQGRNLTWLLGFGNLEMGTLFSKKNYTCIVNPYQAAILLMFNHGNGYTVQQFREATRLSDNTLKAHLIMFFNPKMKLLNKESKGKTLDDEDLITINEDFQSQTLRVNYIPKKVKKTESSAKEDEIAITAERKNILDSVIVRIAKARRVIKHQELVTEVIRQVNHFRPQPQMIKTQIESLIQREFLARDENDRSIYNYIP</sequence>
<comment type="similarity">
    <text evidence="1 4 5">Belongs to the cullin family.</text>
</comment>
<dbReference type="Pfam" id="PF10557">
    <property type="entry name" value="Cullin_Nedd8"/>
    <property type="match status" value="1"/>
</dbReference>
<proteinExistence type="inferred from homology"/>